<dbReference type="AlphaFoldDB" id="A0A9P8Q6H5"/>
<dbReference type="GO" id="GO:0003746">
    <property type="term" value="F:translation elongation factor activity"/>
    <property type="evidence" value="ECO:0007669"/>
    <property type="project" value="UniProtKB-KW"/>
</dbReference>
<evidence type="ECO:0000256" key="3">
    <source>
        <dbReference type="ARBA" id="ARBA00022917"/>
    </source>
</evidence>
<sequence length="68" mass="7693">MFVRTTNVSVTLKFPETEEDHSKQVMPGDNVEMIVELFSPVALETGQRFNLRESGKTVGTGMITRLYE</sequence>
<protein>
    <recommendedName>
        <fullName evidence="5">Translation elongation factor EFTu/EF1A C-terminal domain-containing protein</fullName>
    </recommendedName>
</protein>
<keyword evidence="4" id="KW-0342">GTP-binding</keyword>
<organism evidence="6 7">
    <name type="scientific">Wickerhamomyces pijperi</name>
    <name type="common">Yeast</name>
    <name type="synonym">Pichia pijperi</name>
    <dbReference type="NCBI Taxonomy" id="599730"/>
    <lineage>
        <taxon>Eukaryota</taxon>
        <taxon>Fungi</taxon>
        <taxon>Dikarya</taxon>
        <taxon>Ascomycota</taxon>
        <taxon>Saccharomycotina</taxon>
        <taxon>Saccharomycetes</taxon>
        <taxon>Phaffomycetales</taxon>
        <taxon>Wickerhamomycetaceae</taxon>
        <taxon>Wickerhamomyces</taxon>
    </lineage>
</organism>
<evidence type="ECO:0000256" key="4">
    <source>
        <dbReference type="ARBA" id="ARBA00023134"/>
    </source>
</evidence>
<proteinExistence type="predicted"/>
<dbReference type="FunFam" id="2.40.30.10:FF:000002">
    <property type="entry name" value="Elongation factor Tu"/>
    <property type="match status" value="1"/>
</dbReference>
<dbReference type="Proteomes" id="UP000774326">
    <property type="component" value="Unassembled WGS sequence"/>
</dbReference>
<keyword evidence="1" id="KW-0547">Nucleotide-binding</keyword>
<reference evidence="6" key="2">
    <citation type="submission" date="2021-01" db="EMBL/GenBank/DDBJ databases">
        <authorList>
            <person name="Schikora-Tamarit M.A."/>
        </authorList>
    </citation>
    <scope>NUCLEOTIDE SEQUENCE</scope>
    <source>
        <strain evidence="6">CBS2887</strain>
    </source>
</reference>
<evidence type="ECO:0000313" key="7">
    <source>
        <dbReference type="Proteomes" id="UP000774326"/>
    </source>
</evidence>
<accession>A0A9P8Q6H5</accession>
<dbReference type="InterPro" id="IPR009001">
    <property type="entry name" value="Transl_elong_EF1A/Init_IF2_C"/>
</dbReference>
<feature type="domain" description="Translation elongation factor EFTu/EF1A C-terminal" evidence="5">
    <location>
        <begin position="1"/>
        <end position="66"/>
    </location>
</feature>
<evidence type="ECO:0000256" key="1">
    <source>
        <dbReference type="ARBA" id="ARBA00022741"/>
    </source>
</evidence>
<dbReference type="SUPFAM" id="SSF50465">
    <property type="entry name" value="EF-Tu/eEF-1alpha/eIF2-gamma C-terminal domain"/>
    <property type="match status" value="1"/>
</dbReference>
<keyword evidence="2" id="KW-0251">Elongation factor</keyword>
<dbReference type="Gene3D" id="2.40.30.10">
    <property type="entry name" value="Translation factors"/>
    <property type="match status" value="1"/>
</dbReference>
<name>A0A9P8Q6H5_WICPI</name>
<evidence type="ECO:0000313" key="6">
    <source>
        <dbReference type="EMBL" id="KAH3685232.1"/>
    </source>
</evidence>
<evidence type="ECO:0000256" key="2">
    <source>
        <dbReference type="ARBA" id="ARBA00022768"/>
    </source>
</evidence>
<gene>
    <name evidence="6" type="ORF">WICPIJ_003795</name>
</gene>
<dbReference type="InterPro" id="IPR004160">
    <property type="entry name" value="Transl_elong_EFTu/EF1A_C"/>
</dbReference>
<keyword evidence="3" id="KW-0648">Protein biosynthesis</keyword>
<dbReference type="Pfam" id="PF03143">
    <property type="entry name" value="GTP_EFTU_D3"/>
    <property type="match status" value="1"/>
</dbReference>
<comment type="caution">
    <text evidence="6">The sequence shown here is derived from an EMBL/GenBank/DDBJ whole genome shotgun (WGS) entry which is preliminary data.</text>
</comment>
<evidence type="ECO:0000259" key="5">
    <source>
        <dbReference type="Pfam" id="PF03143"/>
    </source>
</evidence>
<dbReference type="GO" id="GO:0005525">
    <property type="term" value="F:GTP binding"/>
    <property type="evidence" value="ECO:0007669"/>
    <property type="project" value="UniProtKB-KW"/>
</dbReference>
<dbReference type="OrthoDB" id="2067at2759"/>
<reference evidence="6" key="1">
    <citation type="journal article" date="2021" name="Open Biol.">
        <title>Shared evolutionary footprints suggest mitochondrial oxidative damage underlies multiple complex I losses in fungi.</title>
        <authorList>
            <person name="Schikora-Tamarit M.A."/>
            <person name="Marcet-Houben M."/>
            <person name="Nosek J."/>
            <person name="Gabaldon T."/>
        </authorList>
    </citation>
    <scope>NUCLEOTIDE SEQUENCE</scope>
    <source>
        <strain evidence="6">CBS2887</strain>
    </source>
</reference>
<keyword evidence="7" id="KW-1185">Reference proteome</keyword>
<dbReference type="EMBL" id="JAEUBG010002088">
    <property type="protein sequence ID" value="KAH3685232.1"/>
    <property type="molecule type" value="Genomic_DNA"/>
</dbReference>